<keyword evidence="2" id="KW-1185">Reference proteome</keyword>
<comment type="caution">
    <text evidence="1">The sequence shown here is derived from an EMBL/GenBank/DDBJ whole genome shotgun (WGS) entry which is preliminary data.</text>
</comment>
<organism evidence="1 2">
    <name type="scientific">Streptomyces cirratus</name>
    <dbReference type="NCBI Taxonomy" id="68187"/>
    <lineage>
        <taxon>Bacteria</taxon>
        <taxon>Bacillati</taxon>
        <taxon>Actinomycetota</taxon>
        <taxon>Actinomycetes</taxon>
        <taxon>Kitasatosporales</taxon>
        <taxon>Streptomycetaceae</taxon>
        <taxon>Streptomyces</taxon>
    </lineage>
</organism>
<protein>
    <submittedName>
        <fullName evidence="1">Uncharacterized protein</fullName>
    </submittedName>
</protein>
<evidence type="ECO:0000313" key="2">
    <source>
        <dbReference type="Proteomes" id="UP000642673"/>
    </source>
</evidence>
<accession>A0ABQ3EYW4</accession>
<dbReference type="Proteomes" id="UP000642673">
    <property type="component" value="Unassembled WGS sequence"/>
</dbReference>
<proteinExistence type="predicted"/>
<name>A0ABQ3EYW4_9ACTN</name>
<gene>
    <name evidence="1" type="ORF">GCM10010347_51810</name>
</gene>
<reference evidence="2" key="1">
    <citation type="journal article" date="2019" name="Int. J. Syst. Evol. Microbiol.">
        <title>The Global Catalogue of Microorganisms (GCM) 10K type strain sequencing project: providing services to taxonomists for standard genome sequencing and annotation.</title>
        <authorList>
            <consortium name="The Broad Institute Genomics Platform"/>
            <consortium name="The Broad Institute Genome Sequencing Center for Infectious Disease"/>
            <person name="Wu L."/>
            <person name="Ma J."/>
        </authorList>
    </citation>
    <scope>NUCLEOTIDE SEQUENCE [LARGE SCALE GENOMIC DNA]</scope>
    <source>
        <strain evidence="2">JCM 4738</strain>
    </source>
</reference>
<evidence type="ECO:0000313" key="1">
    <source>
        <dbReference type="EMBL" id="GHB75093.1"/>
    </source>
</evidence>
<sequence>MLTSLLILRRNDNLATMRPTTMQSFAIQSHFPHVFARTVAPSRGSCAAGDGQAP</sequence>
<dbReference type="EMBL" id="BMVP01000013">
    <property type="protein sequence ID" value="GHB75093.1"/>
    <property type="molecule type" value="Genomic_DNA"/>
</dbReference>